<name>A0ACC5RA50_9HYPH</name>
<reference evidence="1" key="1">
    <citation type="submission" date="2021-01" db="EMBL/GenBank/DDBJ databases">
        <authorList>
            <person name="Sun Q."/>
        </authorList>
    </citation>
    <scope>NUCLEOTIDE SEQUENCE</scope>
    <source>
        <strain evidence="1">YIM B02566</strain>
    </source>
</reference>
<organism evidence="1 2">
    <name type="scientific">Taklimakanibacter albus</name>
    <dbReference type="NCBI Taxonomy" id="2800327"/>
    <lineage>
        <taxon>Bacteria</taxon>
        <taxon>Pseudomonadati</taxon>
        <taxon>Pseudomonadota</taxon>
        <taxon>Alphaproteobacteria</taxon>
        <taxon>Hyphomicrobiales</taxon>
        <taxon>Aestuariivirgaceae</taxon>
        <taxon>Taklimakanibacter</taxon>
    </lineage>
</organism>
<comment type="caution">
    <text evidence="1">The sequence shown here is derived from an EMBL/GenBank/DDBJ whole genome shotgun (WGS) entry which is preliminary data.</text>
</comment>
<protein>
    <submittedName>
        <fullName evidence="1">ABC transporter ATP-binding protein</fullName>
    </submittedName>
</protein>
<dbReference type="EMBL" id="JAENHL010000008">
    <property type="protein sequence ID" value="MBK1869497.1"/>
    <property type="molecule type" value="Genomic_DNA"/>
</dbReference>
<keyword evidence="1" id="KW-0547">Nucleotide-binding</keyword>
<sequence length="702" mass="77407">MAMNAAQTPVLECKNVSISYFTRAGAIPAVYDFNLTVMPGEAVGIVGESGCGKSTVALAIMQYMGRNGAITGGEIKFMGRDMRTMSQEELRKIRGSQISMVYQEPMASLNPSLLIRTQLTEVLIVHEGISEDAAYKRAVEVLDAVRLPDPNRIMNSYPHQLSGGQQQRVVIAMALLSNPKLLLLDEPTTALDVTVEAGVVELIKDISKRFGTSMIYISHNLGLILETCNRICVMYSGQAVEVGEVKQVFDHMRHPYTRGLFSSIPLPGADRFSRPLVPIRGQLPLPRDRPKGCTFGPRCDFFEAARCDKPIAMLDIANDPGHQARCVRYNEIDWKRYRPKGLEAEPIIPGPPVLQIRNMKKYYEIRDNSIAAMISGTKSRFVKANEKIDFEAREGETVAIVGESGCGKSTFAKVLMGLEESSGGEVLVNGQEVGHLPVRKRPAGLISSLQIVFQNPFETLNPSHSVGSQIARVLRKFGVAKNRDEAERKTYELLDLVKLPREFADRKPRQLSGGQKQRIGIARAFGGEAAVVIADEPVSALDVSVQAAVTGLLTDIQRKKRTTLVFISHDLSVVRYLADRIVVMYLGRIMEQGTTDEVFSPPYHPYTEALLSAVPIADTSVTKRHIVLKGELPSPMNPPPGCPFQTRCPRKIGAICETEMPPNKDMGNGHMIMCHLPDDVLRAMEPVIKVGRHESEESNIAH</sequence>
<keyword evidence="2" id="KW-1185">Reference proteome</keyword>
<gene>
    <name evidence="1" type="ORF">JHL16_24265</name>
</gene>
<evidence type="ECO:0000313" key="1">
    <source>
        <dbReference type="EMBL" id="MBK1869497.1"/>
    </source>
</evidence>
<keyword evidence="1" id="KW-0067">ATP-binding</keyword>
<proteinExistence type="predicted"/>
<evidence type="ECO:0000313" key="2">
    <source>
        <dbReference type="Proteomes" id="UP000616151"/>
    </source>
</evidence>
<dbReference type="Proteomes" id="UP000616151">
    <property type="component" value="Unassembled WGS sequence"/>
</dbReference>
<accession>A0ACC5RA50</accession>